<feature type="chain" id="PRO_5040937898" description="FAD/NAD(P)-binding domain-containing protein" evidence="1">
    <location>
        <begin position="21"/>
        <end position="430"/>
    </location>
</feature>
<dbReference type="PRINTS" id="PR00368">
    <property type="entry name" value="FADPNR"/>
</dbReference>
<evidence type="ECO:0000313" key="4">
    <source>
        <dbReference type="Proteomes" id="UP001140562"/>
    </source>
</evidence>
<gene>
    <name evidence="3" type="ORF">N0V87_007305</name>
</gene>
<dbReference type="GO" id="GO:0050660">
    <property type="term" value="F:flavin adenine dinucleotide binding"/>
    <property type="evidence" value="ECO:0007669"/>
    <property type="project" value="TreeGrafter"/>
</dbReference>
<evidence type="ECO:0000313" key="3">
    <source>
        <dbReference type="EMBL" id="KAJ4333829.1"/>
    </source>
</evidence>
<dbReference type="GO" id="GO:0004174">
    <property type="term" value="F:electron-transferring-flavoprotein dehydrogenase activity"/>
    <property type="evidence" value="ECO:0007669"/>
    <property type="project" value="TreeGrafter"/>
</dbReference>
<dbReference type="OrthoDB" id="202203at2759"/>
<evidence type="ECO:0000256" key="1">
    <source>
        <dbReference type="SAM" id="SignalP"/>
    </source>
</evidence>
<reference evidence="3" key="1">
    <citation type="submission" date="2022-10" db="EMBL/GenBank/DDBJ databases">
        <title>Tapping the CABI collections for fungal endophytes: first genome assemblies for Collariella, Neodidymelliopsis, Ascochyta clinopodiicola, Didymella pomorum, Didymosphaeria variabile, Neocosmospora piperis and Neocucurbitaria cava.</title>
        <authorList>
            <person name="Hill R."/>
        </authorList>
    </citation>
    <scope>NUCLEOTIDE SEQUENCE</scope>
    <source>
        <strain evidence="3">IMI 360193</strain>
    </source>
</reference>
<organism evidence="3 4">
    <name type="scientific">Didymella glomerata</name>
    <dbReference type="NCBI Taxonomy" id="749621"/>
    <lineage>
        <taxon>Eukaryota</taxon>
        <taxon>Fungi</taxon>
        <taxon>Dikarya</taxon>
        <taxon>Ascomycota</taxon>
        <taxon>Pezizomycotina</taxon>
        <taxon>Dothideomycetes</taxon>
        <taxon>Pleosporomycetidae</taxon>
        <taxon>Pleosporales</taxon>
        <taxon>Pleosporineae</taxon>
        <taxon>Didymellaceae</taxon>
        <taxon>Didymella</taxon>
    </lineage>
</organism>
<accession>A0A9W8WVV0</accession>
<dbReference type="InterPro" id="IPR023753">
    <property type="entry name" value="FAD/NAD-binding_dom"/>
</dbReference>
<dbReference type="SUPFAM" id="SSF51905">
    <property type="entry name" value="FAD/NAD(P)-binding domain"/>
    <property type="match status" value="1"/>
</dbReference>
<keyword evidence="4" id="KW-1185">Reference proteome</keyword>
<dbReference type="Proteomes" id="UP001140562">
    <property type="component" value="Unassembled WGS sequence"/>
</dbReference>
<dbReference type="GO" id="GO:0005737">
    <property type="term" value="C:cytoplasm"/>
    <property type="evidence" value="ECO:0007669"/>
    <property type="project" value="TreeGrafter"/>
</dbReference>
<keyword evidence="1" id="KW-0732">Signal</keyword>
<protein>
    <recommendedName>
        <fullName evidence="2">FAD/NAD(P)-binding domain-containing protein</fullName>
    </recommendedName>
</protein>
<name>A0A9W8WVV0_9PLEO</name>
<dbReference type="Pfam" id="PF07992">
    <property type="entry name" value="Pyr_redox_2"/>
    <property type="match status" value="1"/>
</dbReference>
<comment type="caution">
    <text evidence="3">The sequence shown here is derived from an EMBL/GenBank/DDBJ whole genome shotgun (WGS) entry which is preliminary data.</text>
</comment>
<dbReference type="EMBL" id="JAPEUV010000087">
    <property type="protein sequence ID" value="KAJ4333829.1"/>
    <property type="molecule type" value="Genomic_DNA"/>
</dbReference>
<dbReference type="PANTHER" id="PTHR43735">
    <property type="entry name" value="APOPTOSIS-INDUCING FACTOR 1"/>
    <property type="match status" value="1"/>
</dbReference>
<dbReference type="AlphaFoldDB" id="A0A9W8WVV0"/>
<dbReference type="InterPro" id="IPR036188">
    <property type="entry name" value="FAD/NAD-bd_sf"/>
</dbReference>
<dbReference type="Gene3D" id="3.50.50.100">
    <property type="match status" value="1"/>
</dbReference>
<evidence type="ECO:0000259" key="2">
    <source>
        <dbReference type="Pfam" id="PF07992"/>
    </source>
</evidence>
<feature type="signal peptide" evidence="1">
    <location>
        <begin position="1"/>
        <end position="20"/>
    </location>
</feature>
<sequence length="430" mass="46742">MYRKVGFALLNLLLSVLLQSSDNSMLRTVRNIMIQSPPKNVVVVGGSYVGLNLAESLAKQSGDKFRVLLIEKNSHFQHLFAFPRYALTTKVDTHKAFIPYQKSRLGLEGAIVQAKALELSKDAITLDREVDLDGVKTRQVPYAVLAITTGTKLSPPSTLPGSEKLDGTEYLRKHAAQVEASKKIAIIGGGAVGVQMATDIKQLFPEKEVTLVHSRDRLMSKFHSSLHAIVHQRFEELGVKTVLGKGRVKLPENGYPTDGSEFSVELQDGTKLPADFAIISTGQTPQSDILTTLAPGCITDSKFIGVKPTLQIADERFPHIFALGDIADTKAHKAARPALRQAEVVTSNIQRLLSGSNEALEEYEVTDPAAIHLTLGIEKSVIFRNPRGDGGDGGEGSEEPVVMHKDDGKFDMGIDGVWARRGADITQAML</sequence>
<dbReference type="PRINTS" id="PR00411">
    <property type="entry name" value="PNDRDTASEI"/>
</dbReference>
<proteinExistence type="predicted"/>
<dbReference type="PANTHER" id="PTHR43735:SF11">
    <property type="entry name" value="HYPOTHETICAL OXIDOREDUCTASE (EUROFUNG)"/>
    <property type="match status" value="1"/>
</dbReference>
<feature type="domain" description="FAD/NAD(P)-binding" evidence="2">
    <location>
        <begin position="40"/>
        <end position="340"/>
    </location>
</feature>